<dbReference type="HOGENOM" id="CLU_074375_0_0_1"/>
<dbReference type="SUPFAM" id="SSF68906">
    <property type="entry name" value="SAP domain"/>
    <property type="match status" value="1"/>
</dbReference>
<organism evidence="2 3">
    <name type="scientific">Sphaerulina musiva (strain SO2202)</name>
    <name type="common">Poplar stem canker fungus</name>
    <name type="synonym">Septoria musiva</name>
    <dbReference type="NCBI Taxonomy" id="692275"/>
    <lineage>
        <taxon>Eukaryota</taxon>
        <taxon>Fungi</taxon>
        <taxon>Dikarya</taxon>
        <taxon>Ascomycota</taxon>
        <taxon>Pezizomycotina</taxon>
        <taxon>Dothideomycetes</taxon>
        <taxon>Dothideomycetidae</taxon>
        <taxon>Mycosphaerellales</taxon>
        <taxon>Mycosphaerellaceae</taxon>
        <taxon>Sphaerulina</taxon>
    </lineage>
</organism>
<dbReference type="eggNOG" id="ENOG502SD2Y">
    <property type="taxonomic scope" value="Eukaryota"/>
</dbReference>
<dbReference type="OrthoDB" id="3993201at2759"/>
<dbReference type="InterPro" id="IPR036361">
    <property type="entry name" value="SAP_dom_sf"/>
</dbReference>
<dbReference type="Gene3D" id="1.10.720.30">
    <property type="entry name" value="SAP domain"/>
    <property type="match status" value="1"/>
</dbReference>
<keyword evidence="3" id="KW-1185">Reference proteome</keyword>
<dbReference type="EMBL" id="KB456271">
    <property type="protein sequence ID" value="EMF08373.1"/>
    <property type="molecule type" value="Genomic_DNA"/>
</dbReference>
<feature type="region of interest" description="Disordered" evidence="1">
    <location>
        <begin position="86"/>
        <end position="107"/>
    </location>
</feature>
<dbReference type="GeneID" id="27904971"/>
<reference evidence="2 3" key="1">
    <citation type="journal article" date="2012" name="PLoS Pathog.">
        <title>Diverse lifestyles and strategies of plant pathogenesis encoded in the genomes of eighteen Dothideomycetes fungi.</title>
        <authorList>
            <person name="Ohm R.A."/>
            <person name="Feau N."/>
            <person name="Henrissat B."/>
            <person name="Schoch C.L."/>
            <person name="Horwitz B.A."/>
            <person name="Barry K.W."/>
            <person name="Condon B.J."/>
            <person name="Copeland A.C."/>
            <person name="Dhillon B."/>
            <person name="Glaser F."/>
            <person name="Hesse C.N."/>
            <person name="Kosti I."/>
            <person name="LaButti K."/>
            <person name="Lindquist E.A."/>
            <person name="Lucas S."/>
            <person name="Salamov A.A."/>
            <person name="Bradshaw R.E."/>
            <person name="Ciuffetti L."/>
            <person name="Hamelin R.C."/>
            <person name="Kema G.H.J."/>
            <person name="Lawrence C."/>
            <person name="Scott J.A."/>
            <person name="Spatafora J.W."/>
            <person name="Turgeon B.G."/>
            <person name="de Wit P.J.G.M."/>
            <person name="Zhong S."/>
            <person name="Goodwin S.B."/>
            <person name="Grigoriev I.V."/>
        </authorList>
    </citation>
    <scope>NUCLEOTIDE SEQUENCE [LARGE SCALE GENOMIC DNA]</scope>
    <source>
        <strain evidence="2 3">SO2202</strain>
    </source>
</reference>
<gene>
    <name evidence="2" type="ORF">SEPMUDRAFT_159292</name>
</gene>
<accession>M3BQG2</accession>
<evidence type="ECO:0008006" key="4">
    <source>
        <dbReference type="Google" id="ProtNLM"/>
    </source>
</evidence>
<proteinExistence type="predicted"/>
<dbReference type="Proteomes" id="UP000016931">
    <property type="component" value="Unassembled WGS sequence"/>
</dbReference>
<dbReference type="OMA" id="VYMPSMA"/>
<sequence>MAAPRATQFIALRNLARGSHQTRQLSMTGSSKTFASPALERPVLNLPHDIAGLRAECKRRNLDAGGLKKDLADRLSAHELTRSRGFSTAINKSERPQAQQESSAKPAVRHFNTSRELKAVKDSSTIDFAYLPDIISPDNVDVYAHVRVPIIPTGAETAPKVMEQETVVMRPQINVMSADAVYLPMSESSDDHAMNIDFHAMAERVALNLRRMKVPVEEQAGIAKRIWADMVDDILGTKRAGTVA</sequence>
<name>M3BQG2_SPHMS</name>
<feature type="compositionally biased region" description="Polar residues" evidence="1">
    <location>
        <begin position="86"/>
        <end position="103"/>
    </location>
</feature>
<evidence type="ECO:0000313" key="3">
    <source>
        <dbReference type="Proteomes" id="UP000016931"/>
    </source>
</evidence>
<protein>
    <recommendedName>
        <fullName evidence="4">SAP domain-containing protein</fullName>
    </recommendedName>
</protein>
<dbReference type="RefSeq" id="XP_016756494.1">
    <property type="nucleotide sequence ID" value="XM_016907834.1"/>
</dbReference>
<dbReference type="AlphaFoldDB" id="M3BQG2"/>
<evidence type="ECO:0000313" key="2">
    <source>
        <dbReference type="EMBL" id="EMF08373.1"/>
    </source>
</evidence>
<evidence type="ECO:0000256" key="1">
    <source>
        <dbReference type="SAM" id="MobiDB-lite"/>
    </source>
</evidence>